<evidence type="ECO:0000313" key="4">
    <source>
        <dbReference type="Proteomes" id="UP000186391"/>
    </source>
</evidence>
<dbReference type="OrthoDB" id="114218at2"/>
<dbReference type="InterPro" id="IPR021796">
    <property type="entry name" value="Tll0287-like_dom"/>
</dbReference>
<keyword evidence="4" id="KW-1185">Reference proteome</keyword>
<dbReference type="Pfam" id="PF11845">
    <property type="entry name" value="Tll0287-like"/>
    <property type="match status" value="1"/>
</dbReference>
<dbReference type="SMART" id="SM00304">
    <property type="entry name" value="HAMP"/>
    <property type="match status" value="1"/>
</dbReference>
<dbReference type="EMBL" id="MRCA01000013">
    <property type="protein sequence ID" value="OKH12111.1"/>
    <property type="molecule type" value="Genomic_DNA"/>
</dbReference>
<dbReference type="Pfam" id="PF00672">
    <property type="entry name" value="HAMP"/>
    <property type="match status" value="1"/>
</dbReference>
<keyword evidence="1" id="KW-0472">Membrane</keyword>
<reference evidence="3 4" key="1">
    <citation type="submission" date="2016-11" db="EMBL/GenBank/DDBJ databases">
        <title>Draft Genome Sequences of Nine Cyanobacterial Strains from Diverse Habitats.</title>
        <authorList>
            <person name="Zhu T."/>
            <person name="Hou S."/>
            <person name="Lu X."/>
            <person name="Hess W.R."/>
        </authorList>
    </citation>
    <scope>NUCLEOTIDE SEQUENCE [LARGE SCALE GENOMIC DNA]</scope>
    <source>
        <strain evidence="3 4">NIES-592</strain>
    </source>
</reference>
<keyword evidence="3" id="KW-0418">Kinase</keyword>
<dbReference type="GO" id="GO:0007165">
    <property type="term" value="P:signal transduction"/>
    <property type="evidence" value="ECO:0007669"/>
    <property type="project" value="InterPro"/>
</dbReference>
<dbReference type="PROSITE" id="PS50885">
    <property type="entry name" value="HAMP"/>
    <property type="match status" value="1"/>
</dbReference>
<dbReference type="Proteomes" id="UP000186391">
    <property type="component" value="Unassembled WGS sequence"/>
</dbReference>
<sequence>MLKNLKLRQKFTILLVLILVFGLSLSGLSLSSLLRQNAKQEIATNALSLIETMSSLREYTVTQVTPELVDKLETKFLPQTVSAYSAREVFEILRKKPEYKDFFYKEAALNPTSLRDKADSFEADIIKRFTDEKDLKELSGFRSLPSGDIFYIARPLKLTQPACLQCHSTPDVAPKTMIERYGAENGFGWQLNSIIATQIISLPASKVIEKAHKSSFLIILIVSAVFISVLLLVNIFLERQIIRPLKRLTRVAEEVSTGHMDVEFKQTTNDEIGNLAKAFKRMKFSLEMAMKRLKRNTGTTET</sequence>
<organism evidence="3 4">
    <name type="scientific">Fischerella major NIES-592</name>
    <dbReference type="NCBI Taxonomy" id="210994"/>
    <lineage>
        <taxon>Bacteria</taxon>
        <taxon>Bacillati</taxon>
        <taxon>Cyanobacteriota</taxon>
        <taxon>Cyanophyceae</taxon>
        <taxon>Nostocales</taxon>
        <taxon>Hapalosiphonaceae</taxon>
        <taxon>Fischerella</taxon>
    </lineage>
</organism>
<evidence type="ECO:0000259" key="2">
    <source>
        <dbReference type="PROSITE" id="PS50885"/>
    </source>
</evidence>
<keyword evidence="3" id="KW-0808">Transferase</keyword>
<dbReference type="GO" id="GO:0016301">
    <property type="term" value="F:kinase activity"/>
    <property type="evidence" value="ECO:0007669"/>
    <property type="project" value="UniProtKB-KW"/>
</dbReference>
<feature type="transmembrane region" description="Helical" evidence="1">
    <location>
        <begin position="216"/>
        <end position="237"/>
    </location>
</feature>
<name>A0A1U7GVE2_9CYAN</name>
<protein>
    <submittedName>
        <fullName evidence="3">Histidine kinase</fullName>
    </submittedName>
</protein>
<dbReference type="GO" id="GO:0016020">
    <property type="term" value="C:membrane"/>
    <property type="evidence" value="ECO:0007669"/>
    <property type="project" value="InterPro"/>
</dbReference>
<evidence type="ECO:0000256" key="1">
    <source>
        <dbReference type="SAM" id="Phobius"/>
    </source>
</evidence>
<dbReference type="SUPFAM" id="SSF158472">
    <property type="entry name" value="HAMP domain-like"/>
    <property type="match status" value="1"/>
</dbReference>
<dbReference type="CDD" id="cd06225">
    <property type="entry name" value="HAMP"/>
    <property type="match status" value="1"/>
</dbReference>
<comment type="caution">
    <text evidence="3">The sequence shown here is derived from an EMBL/GenBank/DDBJ whole genome shotgun (WGS) entry which is preliminary data.</text>
</comment>
<dbReference type="RefSeq" id="WP_073556641.1">
    <property type="nucleotide sequence ID" value="NZ_MRCA01000013.1"/>
</dbReference>
<dbReference type="AlphaFoldDB" id="A0A1U7GVE2"/>
<feature type="domain" description="HAMP" evidence="2">
    <location>
        <begin position="239"/>
        <end position="291"/>
    </location>
</feature>
<dbReference type="PANTHER" id="PTHR32089">
    <property type="entry name" value="METHYL-ACCEPTING CHEMOTAXIS PROTEIN MCPB"/>
    <property type="match status" value="1"/>
</dbReference>
<dbReference type="PANTHER" id="PTHR32089:SF112">
    <property type="entry name" value="LYSOZYME-LIKE PROTEIN-RELATED"/>
    <property type="match status" value="1"/>
</dbReference>
<keyword evidence="1" id="KW-1133">Transmembrane helix</keyword>
<evidence type="ECO:0000313" key="3">
    <source>
        <dbReference type="EMBL" id="OKH12111.1"/>
    </source>
</evidence>
<accession>A0A1U7GVE2</accession>
<dbReference type="InterPro" id="IPR003660">
    <property type="entry name" value="HAMP_dom"/>
</dbReference>
<keyword evidence="1" id="KW-0812">Transmembrane</keyword>
<dbReference type="Gene3D" id="6.10.340.10">
    <property type="match status" value="1"/>
</dbReference>
<gene>
    <name evidence="3" type="ORF">NIES592_19535</name>
</gene>
<proteinExistence type="predicted"/>